<evidence type="ECO:0000313" key="2">
    <source>
        <dbReference type="EMBL" id="RRT39328.1"/>
    </source>
</evidence>
<sequence>MGATGRSYLRSLLPIWLTMSLYSFHTVRGPCSEARALPAAAVAGVELVPKIDPTELGSGNELIGFKYPEADPTELGLEK</sequence>
<feature type="signal peptide" evidence="1">
    <location>
        <begin position="1"/>
        <end position="29"/>
    </location>
</feature>
<dbReference type="EMBL" id="AMZH03020283">
    <property type="protein sequence ID" value="RRT39328.1"/>
    <property type="molecule type" value="Genomic_DNA"/>
</dbReference>
<proteinExistence type="predicted"/>
<feature type="chain" id="PRO_5019330266" evidence="1">
    <location>
        <begin position="30"/>
        <end position="79"/>
    </location>
</feature>
<dbReference type="Proteomes" id="UP000287651">
    <property type="component" value="Unassembled WGS sequence"/>
</dbReference>
<dbReference type="AlphaFoldDB" id="A0A426XIJ8"/>
<gene>
    <name evidence="2" type="ORF">B296_00044466</name>
</gene>
<keyword evidence="1" id="KW-0732">Signal</keyword>
<name>A0A426XIJ8_ENSVE</name>
<organism evidence="2 3">
    <name type="scientific">Ensete ventricosum</name>
    <name type="common">Abyssinian banana</name>
    <name type="synonym">Musa ensete</name>
    <dbReference type="NCBI Taxonomy" id="4639"/>
    <lineage>
        <taxon>Eukaryota</taxon>
        <taxon>Viridiplantae</taxon>
        <taxon>Streptophyta</taxon>
        <taxon>Embryophyta</taxon>
        <taxon>Tracheophyta</taxon>
        <taxon>Spermatophyta</taxon>
        <taxon>Magnoliopsida</taxon>
        <taxon>Liliopsida</taxon>
        <taxon>Zingiberales</taxon>
        <taxon>Musaceae</taxon>
        <taxon>Ensete</taxon>
    </lineage>
</organism>
<comment type="caution">
    <text evidence="2">The sequence shown here is derived from an EMBL/GenBank/DDBJ whole genome shotgun (WGS) entry which is preliminary data.</text>
</comment>
<protein>
    <submittedName>
        <fullName evidence="2">Uncharacterized protein</fullName>
    </submittedName>
</protein>
<accession>A0A426XIJ8</accession>
<evidence type="ECO:0000313" key="3">
    <source>
        <dbReference type="Proteomes" id="UP000287651"/>
    </source>
</evidence>
<reference evidence="2 3" key="1">
    <citation type="journal article" date="2014" name="Agronomy (Basel)">
        <title>A Draft Genome Sequence for Ensete ventricosum, the Drought-Tolerant Tree Against Hunger.</title>
        <authorList>
            <person name="Harrison J."/>
            <person name="Moore K.A."/>
            <person name="Paszkiewicz K."/>
            <person name="Jones T."/>
            <person name="Grant M."/>
            <person name="Ambacheew D."/>
            <person name="Muzemil S."/>
            <person name="Studholme D.J."/>
        </authorList>
    </citation>
    <scope>NUCLEOTIDE SEQUENCE [LARGE SCALE GENOMIC DNA]</scope>
</reference>
<evidence type="ECO:0000256" key="1">
    <source>
        <dbReference type="SAM" id="SignalP"/>
    </source>
</evidence>